<accession>A0A3A8NKX3</accession>
<proteinExistence type="predicted"/>
<comment type="caution">
    <text evidence="1">The sequence shown here is derived from an EMBL/GenBank/DDBJ whole genome shotgun (WGS) entry which is preliminary data.</text>
</comment>
<name>A0A3A8NKX3_9BACT</name>
<keyword evidence="2" id="KW-1185">Reference proteome</keyword>
<dbReference type="AlphaFoldDB" id="A0A3A8NKX3"/>
<evidence type="ECO:0000313" key="1">
    <source>
        <dbReference type="EMBL" id="RKH40094.1"/>
    </source>
</evidence>
<protein>
    <submittedName>
        <fullName evidence="1">Uncharacterized protein</fullName>
    </submittedName>
</protein>
<organism evidence="1 2">
    <name type="scientific">Corallococcus sicarius</name>
    <dbReference type="NCBI Taxonomy" id="2316726"/>
    <lineage>
        <taxon>Bacteria</taxon>
        <taxon>Pseudomonadati</taxon>
        <taxon>Myxococcota</taxon>
        <taxon>Myxococcia</taxon>
        <taxon>Myxococcales</taxon>
        <taxon>Cystobacterineae</taxon>
        <taxon>Myxococcaceae</taxon>
        <taxon>Corallococcus</taxon>
    </lineage>
</organism>
<sequence>MGFAVVGQVETVAMAVDGFTVTLAPGAVVMSSRGASTAGAGLGSRAFRAWKSFSGFKKAMGPAGSGKQWHHIVEQTPGNAKQFGPEALHNAENVIPLDEALHRRVSAFYSTKQPDLIGTSSLTVRQWLSTQSSQAQRDFGLLSIENIRKGLWP</sequence>
<evidence type="ECO:0000313" key="2">
    <source>
        <dbReference type="Proteomes" id="UP000273405"/>
    </source>
</evidence>
<gene>
    <name evidence="1" type="ORF">D7X12_21845</name>
</gene>
<reference evidence="2" key="1">
    <citation type="submission" date="2018-09" db="EMBL/GenBank/DDBJ databases">
        <authorList>
            <person name="Livingstone P.G."/>
            <person name="Whitworth D.E."/>
        </authorList>
    </citation>
    <scope>NUCLEOTIDE SEQUENCE [LARGE SCALE GENOMIC DNA]</scope>
    <source>
        <strain evidence="2">CA040B</strain>
    </source>
</reference>
<dbReference type="EMBL" id="RAWG01000142">
    <property type="protein sequence ID" value="RKH40094.1"/>
    <property type="molecule type" value="Genomic_DNA"/>
</dbReference>
<dbReference type="Proteomes" id="UP000273405">
    <property type="component" value="Unassembled WGS sequence"/>
</dbReference>